<proteinExistence type="predicted"/>
<organism evidence="1 2">
    <name type="scientific">Zosterops borbonicus</name>
    <dbReference type="NCBI Taxonomy" id="364589"/>
    <lineage>
        <taxon>Eukaryota</taxon>
        <taxon>Metazoa</taxon>
        <taxon>Chordata</taxon>
        <taxon>Craniata</taxon>
        <taxon>Vertebrata</taxon>
        <taxon>Euteleostomi</taxon>
        <taxon>Archelosauria</taxon>
        <taxon>Archosauria</taxon>
        <taxon>Dinosauria</taxon>
        <taxon>Saurischia</taxon>
        <taxon>Theropoda</taxon>
        <taxon>Coelurosauria</taxon>
        <taxon>Aves</taxon>
        <taxon>Neognathae</taxon>
        <taxon>Neoaves</taxon>
        <taxon>Telluraves</taxon>
        <taxon>Australaves</taxon>
        <taxon>Passeriformes</taxon>
        <taxon>Sylvioidea</taxon>
        <taxon>Zosteropidae</taxon>
        <taxon>Zosterops</taxon>
    </lineage>
</organism>
<reference evidence="1" key="1">
    <citation type="submission" date="2019-04" db="EMBL/GenBank/DDBJ databases">
        <title>Genome assembly of Zosterops borbonicus 15179.</title>
        <authorList>
            <person name="Leroy T."/>
            <person name="Anselmetti Y."/>
            <person name="Tilak M.-K."/>
            <person name="Nabholz B."/>
        </authorList>
    </citation>
    <scope>NUCLEOTIDE SEQUENCE</scope>
    <source>
        <strain evidence="1">HGM_15179</strain>
        <tissue evidence="1">Muscle</tissue>
    </source>
</reference>
<name>A0A8K1G8L1_9PASS</name>
<dbReference type="EMBL" id="SWJQ01000483">
    <property type="protein sequence ID" value="TRZ13782.1"/>
    <property type="molecule type" value="Genomic_DNA"/>
</dbReference>
<dbReference type="AlphaFoldDB" id="A0A8K1G8L1"/>
<dbReference type="Proteomes" id="UP000796761">
    <property type="component" value="Unassembled WGS sequence"/>
</dbReference>
<accession>A0A8K1G8L1</accession>
<sequence length="206" mass="22287">MEGQDTGNGFPLGKGKFRWILGRNSWLGQWEGLGWNSQSSPWIPGSAQGQAGQGSEKWKPMAGDGTGWALGSSNVTLDGLWAQKGASAAERAELRPRDSVEPLGLCGSPGTLWNPSDSVESLRLCGIPETVESSGLCGIPGILWNPRDPVEIPETLWNRQDSVEFPGLSGSSETLWHSWDSVESWGLCGIPETLWRPQDSVESLRL</sequence>
<gene>
    <name evidence="1" type="ORF">HGM15179_013328</name>
</gene>
<comment type="caution">
    <text evidence="1">The sequence shown here is derived from an EMBL/GenBank/DDBJ whole genome shotgun (WGS) entry which is preliminary data.</text>
</comment>
<evidence type="ECO:0000313" key="1">
    <source>
        <dbReference type="EMBL" id="TRZ13782.1"/>
    </source>
</evidence>
<dbReference type="OrthoDB" id="8963379at2759"/>
<protein>
    <submittedName>
        <fullName evidence="1">Uncharacterized protein</fullName>
    </submittedName>
</protein>
<evidence type="ECO:0000313" key="2">
    <source>
        <dbReference type="Proteomes" id="UP000796761"/>
    </source>
</evidence>
<keyword evidence="2" id="KW-1185">Reference proteome</keyword>